<evidence type="ECO:0000313" key="2">
    <source>
        <dbReference type="EMBL" id="OFE12751.1"/>
    </source>
</evidence>
<proteinExistence type="predicted"/>
<organism evidence="2 3">
    <name type="scientific">Pseudohongiella acticola</name>
    <dbReference type="NCBI Taxonomy" id="1524254"/>
    <lineage>
        <taxon>Bacteria</taxon>
        <taxon>Pseudomonadati</taxon>
        <taxon>Pseudomonadota</taxon>
        <taxon>Gammaproteobacteria</taxon>
        <taxon>Pseudomonadales</taxon>
        <taxon>Pseudohongiellaceae</taxon>
        <taxon>Pseudohongiella</taxon>
    </lineage>
</organism>
<dbReference type="EMBL" id="MASR01000001">
    <property type="protein sequence ID" value="OFE12751.1"/>
    <property type="molecule type" value="Genomic_DNA"/>
</dbReference>
<keyword evidence="3" id="KW-1185">Reference proteome</keyword>
<keyword evidence="1" id="KW-1133">Transmembrane helix</keyword>
<feature type="transmembrane region" description="Helical" evidence="1">
    <location>
        <begin position="6"/>
        <end position="24"/>
    </location>
</feature>
<evidence type="ECO:0000256" key="1">
    <source>
        <dbReference type="SAM" id="Phobius"/>
    </source>
</evidence>
<gene>
    <name evidence="2" type="ORF">PHACT_06035</name>
</gene>
<keyword evidence="1" id="KW-0472">Membrane</keyword>
<protein>
    <submittedName>
        <fullName evidence="2">Uncharacterized protein</fullName>
    </submittedName>
</protein>
<evidence type="ECO:0000313" key="3">
    <source>
        <dbReference type="Proteomes" id="UP000175669"/>
    </source>
</evidence>
<keyword evidence="1" id="KW-0812">Transmembrane</keyword>
<accession>A0A1E8CJV4</accession>
<dbReference type="Proteomes" id="UP000175669">
    <property type="component" value="Unassembled WGS sequence"/>
</dbReference>
<name>A0A1E8CJV4_9GAMM</name>
<dbReference type="AlphaFoldDB" id="A0A1E8CJV4"/>
<reference evidence="3" key="1">
    <citation type="submission" date="2016-07" db="EMBL/GenBank/DDBJ databases">
        <authorList>
            <person name="Florea S."/>
            <person name="Webb J.S."/>
            <person name="Jaromczyk J."/>
            <person name="Schardl C.L."/>
        </authorList>
    </citation>
    <scope>NUCLEOTIDE SEQUENCE [LARGE SCALE GENOMIC DNA]</scope>
    <source>
        <strain evidence="3">KCTC 42131</strain>
    </source>
</reference>
<sequence length="70" mass="7703">MLYCPWGCLLFVVFAVSIVFFCLAGRKSFIRVRLAEARDSTGEQQIATDASLAGDWGIANIRLSNLLHGI</sequence>
<comment type="caution">
    <text evidence="2">The sequence shown here is derived from an EMBL/GenBank/DDBJ whole genome shotgun (WGS) entry which is preliminary data.</text>
</comment>